<name>A0A014MVW8_9HYPO</name>
<dbReference type="InterPro" id="IPR002110">
    <property type="entry name" value="Ankyrin_rpt"/>
</dbReference>
<gene>
    <name evidence="2" type="ORF">X797_011548</name>
</gene>
<dbReference type="HOGENOM" id="CLU_1315678_0_0_1"/>
<comment type="caution">
    <text evidence="2">The sequence shown here is derived from an EMBL/GenBank/DDBJ whole genome shotgun (WGS) entry which is preliminary data.</text>
</comment>
<dbReference type="SUPFAM" id="SSF48403">
    <property type="entry name" value="Ankyrin repeat"/>
    <property type="match status" value="1"/>
</dbReference>
<evidence type="ECO:0000313" key="3">
    <source>
        <dbReference type="Proteomes" id="UP000030151"/>
    </source>
</evidence>
<dbReference type="Gene3D" id="1.25.40.20">
    <property type="entry name" value="Ankyrin repeat-containing domain"/>
    <property type="match status" value="1"/>
</dbReference>
<proteinExistence type="predicted"/>
<evidence type="ECO:0000313" key="2">
    <source>
        <dbReference type="EMBL" id="EXU95396.1"/>
    </source>
</evidence>
<feature type="region of interest" description="Disordered" evidence="1">
    <location>
        <begin position="179"/>
        <end position="209"/>
    </location>
</feature>
<reference evidence="2 3" key="1">
    <citation type="submission" date="2014-02" db="EMBL/GenBank/DDBJ databases">
        <title>The genome sequence of the entomopathogenic fungus Metarhizium robertsii ARSEF 2575.</title>
        <authorList>
            <person name="Giuliano Garisto Donzelli B."/>
            <person name="Roe B.A."/>
            <person name="Macmil S.L."/>
            <person name="Krasnoff S.B."/>
            <person name="Gibson D.M."/>
        </authorList>
    </citation>
    <scope>NUCLEOTIDE SEQUENCE [LARGE SCALE GENOMIC DNA]</scope>
    <source>
        <strain evidence="2 3">ARSEF 2575</strain>
    </source>
</reference>
<dbReference type="Proteomes" id="UP000030151">
    <property type="component" value="Unassembled WGS sequence"/>
</dbReference>
<feature type="compositionally biased region" description="Basic residues" evidence="1">
    <location>
        <begin position="188"/>
        <end position="200"/>
    </location>
</feature>
<dbReference type="AlphaFoldDB" id="A0A014MVW8"/>
<dbReference type="Pfam" id="PF12796">
    <property type="entry name" value="Ank_2"/>
    <property type="match status" value="1"/>
</dbReference>
<evidence type="ECO:0000256" key="1">
    <source>
        <dbReference type="SAM" id="MobiDB-lite"/>
    </source>
</evidence>
<organism evidence="2 3">
    <name type="scientific">Metarhizium robertsii</name>
    <dbReference type="NCBI Taxonomy" id="568076"/>
    <lineage>
        <taxon>Eukaryota</taxon>
        <taxon>Fungi</taxon>
        <taxon>Dikarya</taxon>
        <taxon>Ascomycota</taxon>
        <taxon>Pezizomycotina</taxon>
        <taxon>Sordariomycetes</taxon>
        <taxon>Hypocreomycetidae</taxon>
        <taxon>Hypocreales</taxon>
        <taxon>Clavicipitaceae</taxon>
        <taxon>Metarhizium</taxon>
    </lineage>
</organism>
<dbReference type="InterPro" id="IPR036770">
    <property type="entry name" value="Ankyrin_rpt-contain_sf"/>
</dbReference>
<sequence>MFAVRHHRESRLAVEPDVPDLLWLVIEHLRSASTQINLGDLLLHAIQHDSVSVIELFLNKLHADPCYASSGRTALSYAAERGCLAVISLLLSHVEVNPNLRDGDGQIPLDYVLESFAPCQQNLRLLALDSRTAPSSFGDKGLTMMASLRTARQYWLLKHLRERGFEDKGFEDKGFRKRRVAPVNTPNKMKRYSPRSRHTKLGGLLGKGT</sequence>
<protein>
    <submittedName>
        <fullName evidence="2">Ankyrin repeat protein</fullName>
    </submittedName>
</protein>
<dbReference type="EMBL" id="JELW01000083">
    <property type="protein sequence ID" value="EXU95396.1"/>
    <property type="molecule type" value="Genomic_DNA"/>
</dbReference>
<accession>A0A014MVW8</accession>